<evidence type="ECO:0000313" key="3">
    <source>
        <dbReference type="Proteomes" id="UP000648187"/>
    </source>
</evidence>
<accession>A0A835GQX6</accession>
<keyword evidence="1" id="KW-1133">Transmembrane helix</keyword>
<evidence type="ECO:0000313" key="2">
    <source>
        <dbReference type="EMBL" id="KAF9421451.1"/>
    </source>
</evidence>
<dbReference type="AlphaFoldDB" id="A0A835GQX6"/>
<gene>
    <name evidence="2" type="ORF">HW555_002666</name>
</gene>
<sequence length="129" mass="13980">MLKQAQYNLQTDPIKMRVYTIVFALLVAFVASMAAENGPLMAALQPVPVDDTEVMVVQPQGVREKRSALLGAGLIGAGALGLGAAGLESIPRRRTLVLSQTTDCYAIPDYLSVRDYEWSVLVQINKTET</sequence>
<keyword evidence="1" id="KW-0812">Transmembrane</keyword>
<reference evidence="2" key="1">
    <citation type="submission" date="2020-08" db="EMBL/GenBank/DDBJ databases">
        <title>Spodoptera exigua strain:BAW_Kor-Di-RS1 Genome sequencing and assembly.</title>
        <authorList>
            <person name="Kim J."/>
            <person name="Nam H.Y."/>
            <person name="Kwon M."/>
            <person name="Choi J.H."/>
            <person name="Cho S.R."/>
            <person name="Kim G.-H."/>
        </authorList>
    </citation>
    <scope>NUCLEOTIDE SEQUENCE</scope>
    <source>
        <strain evidence="2">BAW_Kor-Di-RS1</strain>
        <tissue evidence="2">Whole-body</tissue>
    </source>
</reference>
<keyword evidence="3" id="KW-1185">Reference proteome</keyword>
<dbReference type="Proteomes" id="UP000648187">
    <property type="component" value="Unassembled WGS sequence"/>
</dbReference>
<protein>
    <submittedName>
        <fullName evidence="2">Uncharacterized protein</fullName>
    </submittedName>
</protein>
<organism evidence="2 3">
    <name type="scientific">Spodoptera exigua</name>
    <name type="common">Beet armyworm</name>
    <name type="synonym">Noctua fulgens</name>
    <dbReference type="NCBI Taxonomy" id="7107"/>
    <lineage>
        <taxon>Eukaryota</taxon>
        <taxon>Metazoa</taxon>
        <taxon>Ecdysozoa</taxon>
        <taxon>Arthropoda</taxon>
        <taxon>Hexapoda</taxon>
        <taxon>Insecta</taxon>
        <taxon>Pterygota</taxon>
        <taxon>Neoptera</taxon>
        <taxon>Endopterygota</taxon>
        <taxon>Lepidoptera</taxon>
        <taxon>Glossata</taxon>
        <taxon>Ditrysia</taxon>
        <taxon>Noctuoidea</taxon>
        <taxon>Noctuidae</taxon>
        <taxon>Amphipyrinae</taxon>
        <taxon>Spodoptera</taxon>
    </lineage>
</organism>
<dbReference type="EMBL" id="JACKWZ010000024">
    <property type="protein sequence ID" value="KAF9421451.1"/>
    <property type="molecule type" value="Genomic_DNA"/>
</dbReference>
<name>A0A835GQX6_SPOEX</name>
<proteinExistence type="predicted"/>
<comment type="caution">
    <text evidence="2">The sequence shown here is derived from an EMBL/GenBank/DDBJ whole genome shotgun (WGS) entry which is preliminary data.</text>
</comment>
<feature type="transmembrane region" description="Helical" evidence="1">
    <location>
        <begin position="68"/>
        <end position="87"/>
    </location>
</feature>
<evidence type="ECO:0000256" key="1">
    <source>
        <dbReference type="SAM" id="Phobius"/>
    </source>
</evidence>
<keyword evidence="1" id="KW-0472">Membrane</keyword>